<sequence length="532" mass="58990">MSTDSLTILCCSLAAVALLVVLYGLHPVKRWQYRHFPGPAPKWLSGNIGDIVKRSAFHYYIDNARVYGKLFKVWYGANPVIVITDPALGRAVNLRNPNRHQAIGPATIMRGKARTFDSEGILLTQDREFHRSIRNAWNPAFFSQSLEGYADLMNEGAEGLLRRLAKSAAKGEEIDIWRTLGDMTMAVVGSASFGVDFKTQDESGESSAEAQALVNAAQTIFQQGGAAGSMWVPIVVLCPPLLPIVRQLAHFFPDQKMLRVMNARQKLKEVCSELLRQVRQQIATTNGAKPAGKLERGVAPGSFLHHLATAKHHVSVRNGDDFTDTEILQQAFGFLLGGYETTASALSFTIYNLAANPDKAAKLMQEVDKFGRDKHPGRLDIEALPYVQACFKEALRLFPPGHISIREAVEDLDLDGHFVPKGTWMHVSLCGIQRDEKIWGNPEEYVPERWVEGSPLEATEAQKKAFMPFGDGIRSCVGKRFAWEEALIALIRIYQRIDFKLSPGQVPLAVRSPFTLGPAKGIFVTPVLRVEE</sequence>
<keyword evidence="2" id="KW-0472">Membrane</keyword>
<name>A0ABP1FKI6_9CHLO</name>
<dbReference type="PANTHER" id="PTHR24301">
    <property type="entry name" value="THROMBOXANE-A SYNTHASE"/>
    <property type="match status" value="1"/>
</dbReference>
<feature type="transmembrane region" description="Helical" evidence="2">
    <location>
        <begin position="6"/>
        <end position="25"/>
    </location>
</feature>
<dbReference type="InterPro" id="IPR001128">
    <property type="entry name" value="Cyt_P450"/>
</dbReference>
<organism evidence="3 4">
    <name type="scientific">Coccomyxa viridis</name>
    <dbReference type="NCBI Taxonomy" id="1274662"/>
    <lineage>
        <taxon>Eukaryota</taxon>
        <taxon>Viridiplantae</taxon>
        <taxon>Chlorophyta</taxon>
        <taxon>core chlorophytes</taxon>
        <taxon>Trebouxiophyceae</taxon>
        <taxon>Trebouxiophyceae incertae sedis</taxon>
        <taxon>Coccomyxaceae</taxon>
        <taxon>Coccomyxa</taxon>
    </lineage>
</organism>
<dbReference type="PRINTS" id="PR00385">
    <property type="entry name" value="P450"/>
</dbReference>
<evidence type="ECO:0000313" key="3">
    <source>
        <dbReference type="EMBL" id="CAL5219896.1"/>
    </source>
</evidence>
<evidence type="ECO:0000256" key="1">
    <source>
        <dbReference type="RuleBase" id="RU000461"/>
    </source>
</evidence>
<dbReference type="PROSITE" id="PS00086">
    <property type="entry name" value="CYTOCHROME_P450"/>
    <property type="match status" value="1"/>
</dbReference>
<dbReference type="Gene3D" id="1.10.630.10">
    <property type="entry name" value="Cytochrome P450"/>
    <property type="match status" value="1"/>
</dbReference>
<protein>
    <submittedName>
        <fullName evidence="3">G1821 protein</fullName>
    </submittedName>
</protein>
<dbReference type="PRINTS" id="PR00463">
    <property type="entry name" value="EP450I"/>
</dbReference>
<proteinExistence type="inferred from homology"/>
<dbReference type="InterPro" id="IPR002401">
    <property type="entry name" value="Cyt_P450_E_grp-I"/>
</dbReference>
<keyword evidence="1" id="KW-0408">Iron</keyword>
<dbReference type="Pfam" id="PF00067">
    <property type="entry name" value="p450"/>
    <property type="match status" value="1"/>
</dbReference>
<gene>
    <name evidence="3" type="primary">g1821</name>
    <name evidence="3" type="ORF">VP750_LOCUS1555</name>
</gene>
<dbReference type="Proteomes" id="UP001497392">
    <property type="component" value="Unassembled WGS sequence"/>
</dbReference>
<keyword evidence="4" id="KW-1185">Reference proteome</keyword>
<keyword evidence="2" id="KW-0812">Transmembrane</keyword>
<comment type="caution">
    <text evidence="3">The sequence shown here is derived from an EMBL/GenBank/DDBJ whole genome shotgun (WGS) entry which is preliminary data.</text>
</comment>
<keyword evidence="2" id="KW-1133">Transmembrane helix</keyword>
<keyword evidence="1" id="KW-0479">Metal-binding</keyword>
<dbReference type="EMBL" id="CAXHTA020000002">
    <property type="protein sequence ID" value="CAL5219896.1"/>
    <property type="molecule type" value="Genomic_DNA"/>
</dbReference>
<evidence type="ECO:0000256" key="2">
    <source>
        <dbReference type="SAM" id="Phobius"/>
    </source>
</evidence>
<dbReference type="SUPFAM" id="SSF48264">
    <property type="entry name" value="Cytochrome P450"/>
    <property type="match status" value="1"/>
</dbReference>
<evidence type="ECO:0000313" key="4">
    <source>
        <dbReference type="Proteomes" id="UP001497392"/>
    </source>
</evidence>
<accession>A0ABP1FKI6</accession>
<keyword evidence="1" id="KW-0560">Oxidoreductase</keyword>
<comment type="similarity">
    <text evidence="1">Belongs to the cytochrome P450 family.</text>
</comment>
<dbReference type="InterPro" id="IPR036396">
    <property type="entry name" value="Cyt_P450_sf"/>
</dbReference>
<dbReference type="InterPro" id="IPR017972">
    <property type="entry name" value="Cyt_P450_CS"/>
</dbReference>
<keyword evidence="1" id="KW-0503">Monooxygenase</keyword>
<dbReference type="PANTHER" id="PTHR24301:SF2">
    <property type="entry name" value="THROMBOXANE-A SYNTHASE"/>
    <property type="match status" value="1"/>
</dbReference>
<reference evidence="3 4" key="1">
    <citation type="submission" date="2024-06" db="EMBL/GenBank/DDBJ databases">
        <authorList>
            <person name="Kraege A."/>
            <person name="Thomma B."/>
        </authorList>
    </citation>
    <scope>NUCLEOTIDE SEQUENCE [LARGE SCALE GENOMIC DNA]</scope>
</reference>
<keyword evidence="1" id="KW-0349">Heme</keyword>